<evidence type="ECO:0000313" key="5">
    <source>
        <dbReference type="Proteomes" id="UP000483820"/>
    </source>
</evidence>
<evidence type="ECO:0000256" key="1">
    <source>
        <dbReference type="SAM" id="SignalP"/>
    </source>
</evidence>
<organism evidence="3 4">
    <name type="scientific">Caenorhabditis remanei</name>
    <name type="common">Caenorhabditis vulgaris</name>
    <dbReference type="NCBI Taxonomy" id="31234"/>
    <lineage>
        <taxon>Eukaryota</taxon>
        <taxon>Metazoa</taxon>
        <taxon>Ecdysozoa</taxon>
        <taxon>Nematoda</taxon>
        <taxon>Chromadorea</taxon>
        <taxon>Rhabditida</taxon>
        <taxon>Rhabditina</taxon>
        <taxon>Rhabditomorpha</taxon>
        <taxon>Rhabditoidea</taxon>
        <taxon>Rhabditidae</taxon>
        <taxon>Peloderinae</taxon>
        <taxon>Caenorhabditis</taxon>
    </lineage>
</organism>
<feature type="chain" id="PRO_5044571664" evidence="1">
    <location>
        <begin position="23"/>
        <end position="154"/>
    </location>
</feature>
<evidence type="ECO:0000313" key="3">
    <source>
        <dbReference type="EMBL" id="OZF81017.1"/>
    </source>
</evidence>
<evidence type="ECO:0000313" key="4">
    <source>
        <dbReference type="Proteomes" id="UP000216624"/>
    </source>
</evidence>
<keyword evidence="4" id="KW-1185">Reference proteome</keyword>
<dbReference type="AlphaFoldDB" id="A0A260Z5W2"/>
<name>A0A260Z5W2_CAERE</name>
<keyword evidence="1" id="KW-0732">Signal</keyword>
<gene>
    <name evidence="3" type="ORF">FL82_17051</name>
    <name evidence="2" type="ORF">GCK72_008194</name>
</gene>
<proteinExistence type="predicted"/>
<feature type="signal peptide" evidence="1">
    <location>
        <begin position="1"/>
        <end position="22"/>
    </location>
</feature>
<accession>A0A260Z5W2</accession>
<feature type="non-terminal residue" evidence="3">
    <location>
        <position position="1"/>
    </location>
</feature>
<dbReference type="Proteomes" id="UP000216624">
    <property type="component" value="Unassembled WGS sequence"/>
</dbReference>
<sequence length="154" mass="16760">MALLPKMLVILLILVVLKETAAVRGALFRSGRAVPFERVPGQQKTAPVCREVELYVPCLFTYNRNCVIDKICVHESPVATQTTPISLTTTPNSKREGHRDSLSLFGPPRGNDFLRFGRAGMASGAGGTSDANGAQDEMKASFLRINGEPEIIFQ</sequence>
<dbReference type="EMBL" id="WUAV01000003">
    <property type="protein sequence ID" value="KAF1759949.1"/>
    <property type="molecule type" value="Genomic_DNA"/>
</dbReference>
<evidence type="ECO:0000313" key="2">
    <source>
        <dbReference type="EMBL" id="KAF1759949.1"/>
    </source>
</evidence>
<reference evidence="2 5" key="3">
    <citation type="submission" date="2019-12" db="EMBL/GenBank/DDBJ databases">
        <title>Chromosome-level assembly of the Caenorhabditis remanei genome.</title>
        <authorList>
            <person name="Teterina A.A."/>
            <person name="Willis J.H."/>
            <person name="Phillips P.C."/>
        </authorList>
    </citation>
    <scope>NUCLEOTIDE SEQUENCE [LARGE SCALE GENOMIC DNA]</scope>
    <source>
        <strain evidence="2 5">PX506</strain>
        <tissue evidence="2">Whole organism</tissue>
    </source>
</reference>
<comment type="caution">
    <text evidence="3">The sequence shown here is derived from an EMBL/GenBank/DDBJ whole genome shotgun (WGS) entry which is preliminary data.</text>
</comment>
<protein>
    <submittedName>
        <fullName evidence="3">Uncharacterized protein</fullName>
    </submittedName>
</protein>
<reference evidence="4" key="2">
    <citation type="submission" date="2017-08" db="EMBL/GenBank/DDBJ databases">
        <authorList>
            <person name="Fierst J.L."/>
        </authorList>
    </citation>
    <scope>NUCLEOTIDE SEQUENCE [LARGE SCALE GENOMIC DNA]</scope>
    <source>
        <strain evidence="4">PX439</strain>
    </source>
</reference>
<dbReference type="Proteomes" id="UP000483820">
    <property type="component" value="Chromosome III"/>
</dbReference>
<dbReference type="EMBL" id="NMWX01000309">
    <property type="protein sequence ID" value="OZF81017.1"/>
    <property type="molecule type" value="Genomic_DNA"/>
</dbReference>
<reference evidence="3" key="1">
    <citation type="submission" date="2017-08" db="EMBL/GenBank/DDBJ databases">
        <authorList>
            <person name="de Groot N.N."/>
        </authorList>
    </citation>
    <scope>NUCLEOTIDE SEQUENCE [LARGE SCALE GENOMIC DNA]</scope>
    <source>
        <strain evidence="3">PX439</strain>
    </source>
</reference>